<organism evidence="2 3">
    <name type="scientific">Botryotinia fuckeliana (strain B05.10)</name>
    <name type="common">Noble rot fungus</name>
    <name type="synonym">Botrytis cinerea</name>
    <dbReference type="NCBI Taxonomy" id="332648"/>
    <lineage>
        <taxon>Eukaryota</taxon>
        <taxon>Fungi</taxon>
        <taxon>Dikarya</taxon>
        <taxon>Ascomycota</taxon>
        <taxon>Pezizomycotina</taxon>
        <taxon>Leotiomycetes</taxon>
        <taxon>Helotiales</taxon>
        <taxon>Sclerotiniaceae</taxon>
        <taxon>Botrytis</taxon>
    </lineage>
</organism>
<dbReference type="GeneID" id="36394385"/>
<protein>
    <submittedName>
        <fullName evidence="2">Uncharacterized protein</fullName>
    </submittedName>
</protein>
<dbReference type="RefSeq" id="XP_024550193.1">
    <property type="nucleotide sequence ID" value="XM_024694404.1"/>
</dbReference>
<dbReference type="AlphaFoldDB" id="A0A384JPH2"/>
<gene>
    <name evidence="2" type="ORF">BCIN_08g01630</name>
</gene>
<accession>A0A384JPH2</accession>
<dbReference type="Proteomes" id="UP000001798">
    <property type="component" value="Chromosome 8"/>
</dbReference>
<evidence type="ECO:0000256" key="1">
    <source>
        <dbReference type="SAM" id="MobiDB-lite"/>
    </source>
</evidence>
<sequence length="72" mass="8093">MREVFGSHDTCTNVHLQSEGPFPTNGMGRQLDFRPRLGLVDCQTSLRTADNPLKDARTMAGYRRHPTTNCSE</sequence>
<keyword evidence="3" id="KW-1185">Reference proteome</keyword>
<reference evidence="2 3" key="1">
    <citation type="journal article" date="2011" name="PLoS Genet.">
        <title>Genomic analysis of the necrotrophic fungal pathogens Sclerotinia sclerotiorum and Botrytis cinerea.</title>
        <authorList>
            <person name="Amselem J."/>
            <person name="Cuomo C.A."/>
            <person name="van Kan J.A."/>
            <person name="Viaud M."/>
            <person name="Benito E.P."/>
            <person name="Couloux A."/>
            <person name="Coutinho P.M."/>
            <person name="de Vries R.P."/>
            <person name="Dyer P.S."/>
            <person name="Fillinger S."/>
            <person name="Fournier E."/>
            <person name="Gout L."/>
            <person name="Hahn M."/>
            <person name="Kohn L."/>
            <person name="Lapalu N."/>
            <person name="Plummer K.M."/>
            <person name="Pradier J.M."/>
            <person name="Quevillon E."/>
            <person name="Sharon A."/>
            <person name="Simon A."/>
            <person name="ten Have A."/>
            <person name="Tudzynski B."/>
            <person name="Tudzynski P."/>
            <person name="Wincker P."/>
            <person name="Andrew M."/>
            <person name="Anthouard V."/>
            <person name="Beever R.E."/>
            <person name="Beffa R."/>
            <person name="Benoit I."/>
            <person name="Bouzid O."/>
            <person name="Brault B."/>
            <person name="Chen Z."/>
            <person name="Choquer M."/>
            <person name="Collemare J."/>
            <person name="Cotton P."/>
            <person name="Danchin E.G."/>
            <person name="Da Silva C."/>
            <person name="Gautier A."/>
            <person name="Giraud C."/>
            <person name="Giraud T."/>
            <person name="Gonzalez C."/>
            <person name="Grossetete S."/>
            <person name="Guldener U."/>
            <person name="Henrissat B."/>
            <person name="Howlett B.J."/>
            <person name="Kodira C."/>
            <person name="Kretschmer M."/>
            <person name="Lappartient A."/>
            <person name="Leroch M."/>
            <person name="Levis C."/>
            <person name="Mauceli E."/>
            <person name="Neuveglise C."/>
            <person name="Oeser B."/>
            <person name="Pearson M."/>
            <person name="Poulain J."/>
            <person name="Poussereau N."/>
            <person name="Quesneville H."/>
            <person name="Rascle C."/>
            <person name="Schumacher J."/>
            <person name="Segurens B."/>
            <person name="Sexton A."/>
            <person name="Silva E."/>
            <person name="Sirven C."/>
            <person name="Soanes D.M."/>
            <person name="Talbot N.J."/>
            <person name="Templeton M."/>
            <person name="Yandava C."/>
            <person name="Yarden O."/>
            <person name="Zeng Q."/>
            <person name="Rollins J.A."/>
            <person name="Lebrun M.H."/>
            <person name="Dickman M."/>
        </authorList>
    </citation>
    <scope>NUCLEOTIDE SEQUENCE [LARGE SCALE GENOMIC DNA]</scope>
    <source>
        <strain evidence="2 3">B05.10</strain>
    </source>
</reference>
<feature type="region of interest" description="Disordered" evidence="1">
    <location>
        <begin position="1"/>
        <end position="28"/>
    </location>
</feature>
<evidence type="ECO:0000313" key="2">
    <source>
        <dbReference type="EMBL" id="ATZ52433.1"/>
    </source>
</evidence>
<reference evidence="2 3" key="2">
    <citation type="journal article" date="2012" name="Eukaryot. Cell">
        <title>Genome update of Botrytis cinerea strains B05.10 and T4.</title>
        <authorList>
            <person name="Staats M."/>
            <person name="van Kan J.A."/>
        </authorList>
    </citation>
    <scope>NUCLEOTIDE SEQUENCE [LARGE SCALE GENOMIC DNA]</scope>
    <source>
        <strain evidence="2 3">B05.10</strain>
    </source>
</reference>
<reference evidence="2 3" key="3">
    <citation type="journal article" date="2017" name="Mol. Plant Pathol.">
        <title>A gapless genome sequence of the fungus Botrytis cinerea.</title>
        <authorList>
            <person name="Van Kan J.A."/>
            <person name="Stassen J.H."/>
            <person name="Mosbach A."/>
            <person name="Van Der Lee T.A."/>
            <person name="Faino L."/>
            <person name="Farmer A.D."/>
            <person name="Papasotiriou D.G."/>
            <person name="Zhou S."/>
            <person name="Seidl M.F."/>
            <person name="Cottam E."/>
            <person name="Edel D."/>
            <person name="Hahn M."/>
            <person name="Schwartz D.C."/>
            <person name="Dietrich R.A."/>
            <person name="Widdison S."/>
            <person name="Scalliet G."/>
        </authorList>
    </citation>
    <scope>NUCLEOTIDE SEQUENCE [LARGE SCALE GENOMIC DNA]</scope>
    <source>
        <strain evidence="2 3">B05.10</strain>
    </source>
</reference>
<proteinExistence type="predicted"/>
<name>A0A384JPH2_BOTFB</name>
<dbReference type="VEuPathDB" id="FungiDB:Bcin08g01630"/>
<dbReference type="KEGG" id="bfu:BCIN_08g01630"/>
<evidence type="ECO:0000313" key="3">
    <source>
        <dbReference type="Proteomes" id="UP000001798"/>
    </source>
</evidence>
<dbReference type="OrthoDB" id="10296606at2759"/>
<dbReference type="EMBL" id="CP009812">
    <property type="protein sequence ID" value="ATZ52433.1"/>
    <property type="molecule type" value="Genomic_DNA"/>
</dbReference>